<name>F6FUY6_ISOV2</name>
<dbReference type="PANTHER" id="PTHR37017">
    <property type="entry name" value="AB HYDROLASE-1 DOMAIN-CONTAINING PROTEIN-RELATED"/>
    <property type="match status" value="1"/>
</dbReference>
<reference evidence="2 3" key="1">
    <citation type="submission" date="2011-05" db="EMBL/GenBank/DDBJ databases">
        <title>Complete sequence of Isoptericola variabilis 225.</title>
        <authorList>
            <consortium name="US DOE Joint Genome Institute"/>
            <person name="Lucas S."/>
            <person name="Han J."/>
            <person name="Lapidus A."/>
            <person name="Cheng J.-F."/>
            <person name="Goodwin L."/>
            <person name="Pitluck S."/>
            <person name="Peters L."/>
            <person name="Mikhailova N."/>
            <person name="Zeytun A."/>
            <person name="Han C."/>
            <person name="Tapia R."/>
            <person name="Land M."/>
            <person name="Hauser L."/>
            <person name="Kyrpides N."/>
            <person name="Ivanova N."/>
            <person name="Pagani I."/>
            <person name="Siebers A."/>
            <person name="Allgaier M."/>
            <person name="Thelen M."/>
            <person name="Hugenholtz P."/>
            <person name="Gladden J."/>
            <person name="Woyke T."/>
        </authorList>
    </citation>
    <scope>NUCLEOTIDE SEQUENCE [LARGE SCALE GENOMIC DNA]</scope>
    <source>
        <strain evidence="3">225</strain>
    </source>
</reference>
<proteinExistence type="predicted"/>
<dbReference type="Proteomes" id="UP000009236">
    <property type="component" value="Chromosome"/>
</dbReference>
<organism evidence="3">
    <name type="scientific">Isoptericola variabilis (strain 225)</name>
    <dbReference type="NCBI Taxonomy" id="743718"/>
    <lineage>
        <taxon>Bacteria</taxon>
        <taxon>Bacillati</taxon>
        <taxon>Actinomycetota</taxon>
        <taxon>Actinomycetes</taxon>
        <taxon>Micrococcales</taxon>
        <taxon>Promicromonosporaceae</taxon>
        <taxon>Isoptericola</taxon>
    </lineage>
</organism>
<dbReference type="KEGG" id="iva:Isova_1573"/>
<dbReference type="InterPro" id="IPR029058">
    <property type="entry name" value="AB_hydrolase_fold"/>
</dbReference>
<dbReference type="GO" id="GO:0003824">
    <property type="term" value="F:catalytic activity"/>
    <property type="evidence" value="ECO:0007669"/>
    <property type="project" value="UniProtKB-ARBA"/>
</dbReference>
<dbReference type="InterPro" id="IPR052897">
    <property type="entry name" value="Sec-Metab_Biosynth_Hydrolase"/>
</dbReference>
<evidence type="ECO:0000259" key="1">
    <source>
        <dbReference type="Pfam" id="PF12697"/>
    </source>
</evidence>
<dbReference type="Gene3D" id="3.40.50.1820">
    <property type="entry name" value="alpha/beta hydrolase"/>
    <property type="match status" value="1"/>
</dbReference>
<dbReference type="HOGENOM" id="CLU_046066_3_3_11"/>
<protein>
    <recommendedName>
        <fullName evidence="1">AB hydrolase-1 domain-containing protein</fullName>
    </recommendedName>
</protein>
<dbReference type="SUPFAM" id="SSF53474">
    <property type="entry name" value="alpha/beta-Hydrolases"/>
    <property type="match status" value="1"/>
</dbReference>
<dbReference type="InterPro" id="IPR000073">
    <property type="entry name" value="AB_hydrolase_1"/>
</dbReference>
<dbReference type="AlphaFoldDB" id="F6FUY6"/>
<dbReference type="EMBL" id="CP002810">
    <property type="protein sequence ID" value="AEG44326.1"/>
    <property type="molecule type" value="Genomic_DNA"/>
</dbReference>
<dbReference type="RefSeq" id="WP_013838718.1">
    <property type="nucleotide sequence ID" value="NC_015588.1"/>
</dbReference>
<dbReference type="eggNOG" id="COG1073">
    <property type="taxonomic scope" value="Bacteria"/>
</dbReference>
<feature type="domain" description="AB hydrolase-1" evidence="1">
    <location>
        <begin position="4"/>
        <end position="217"/>
    </location>
</feature>
<dbReference type="PANTHER" id="PTHR37017:SF11">
    <property type="entry name" value="ESTERASE_LIPASE_THIOESTERASE DOMAIN-CONTAINING PROTEIN"/>
    <property type="match status" value="1"/>
</dbReference>
<evidence type="ECO:0000313" key="2">
    <source>
        <dbReference type="EMBL" id="AEG44326.1"/>
    </source>
</evidence>
<gene>
    <name evidence="2" type="ordered locus">Isova_1573</name>
</gene>
<dbReference type="Pfam" id="PF12697">
    <property type="entry name" value="Abhydrolase_6"/>
    <property type="match status" value="1"/>
</dbReference>
<evidence type="ECO:0000313" key="3">
    <source>
        <dbReference type="Proteomes" id="UP000009236"/>
    </source>
</evidence>
<keyword evidence="3" id="KW-1185">Reference proteome</keyword>
<sequence length="222" mass="24268">MTYVLVPGAGGEAWYWHRVVPLLKSRGDRAVAVDLPAEDPTAGLAAYADAIAAAADGADHVTLVAQSMGGFSAPLVCDRLAVRQLVLVNAMVPRPGETGGEWWQGTGHHEAWVAKARAEGREPVFDGVTDFFHDVPQAVVDEAFARGEPEQSGRPFEDPWPLEAWPDVRTRVLAGADDRFFPVEFQRRVARERLGLECDVLPGGHLLALSRPHELVEYLLRC</sequence>
<accession>F6FUY6</accession>